<dbReference type="SUPFAM" id="SSF46938">
    <property type="entry name" value="CRAL/TRIO N-terminal domain"/>
    <property type="match status" value="1"/>
</dbReference>
<dbReference type="CDD" id="cd00170">
    <property type="entry name" value="SEC14"/>
    <property type="match status" value="1"/>
</dbReference>
<feature type="domain" description="CRAL-TRIO" evidence="1">
    <location>
        <begin position="86"/>
        <end position="271"/>
    </location>
</feature>
<keyword evidence="3" id="KW-1185">Reference proteome</keyword>
<dbReference type="InterPro" id="IPR036865">
    <property type="entry name" value="CRAL-TRIO_dom_sf"/>
</dbReference>
<dbReference type="PANTHER" id="PTHR23324:SF83">
    <property type="entry name" value="SEC14-LIKE PROTEIN 2"/>
    <property type="match status" value="1"/>
</dbReference>
<name>A0A1D2M7A9_ORCCI</name>
<dbReference type="InterPro" id="IPR051064">
    <property type="entry name" value="SEC14/CRAL-TRIO_domain"/>
</dbReference>
<dbReference type="OrthoDB" id="30289at2759"/>
<organism evidence="2 3">
    <name type="scientific">Orchesella cincta</name>
    <name type="common">Springtail</name>
    <name type="synonym">Podura cincta</name>
    <dbReference type="NCBI Taxonomy" id="48709"/>
    <lineage>
        <taxon>Eukaryota</taxon>
        <taxon>Metazoa</taxon>
        <taxon>Ecdysozoa</taxon>
        <taxon>Arthropoda</taxon>
        <taxon>Hexapoda</taxon>
        <taxon>Collembola</taxon>
        <taxon>Entomobryomorpha</taxon>
        <taxon>Entomobryoidea</taxon>
        <taxon>Orchesellidae</taxon>
        <taxon>Orchesellinae</taxon>
        <taxon>Orchesella</taxon>
    </lineage>
</organism>
<dbReference type="PANTHER" id="PTHR23324">
    <property type="entry name" value="SEC14 RELATED PROTEIN"/>
    <property type="match status" value="1"/>
</dbReference>
<dbReference type="SMART" id="SM00516">
    <property type="entry name" value="SEC14"/>
    <property type="match status" value="1"/>
</dbReference>
<gene>
    <name evidence="2" type="ORF">Ocin01_17822</name>
</gene>
<comment type="caution">
    <text evidence="2">The sequence shown here is derived from an EMBL/GenBank/DDBJ whole genome shotgun (WGS) entry which is preliminary data.</text>
</comment>
<protein>
    <submittedName>
        <fullName evidence="2">SEC14-like protein 2</fullName>
    </submittedName>
</protein>
<proteinExistence type="predicted"/>
<feature type="non-terminal residue" evidence="2">
    <location>
        <position position="1"/>
    </location>
</feature>
<evidence type="ECO:0000313" key="3">
    <source>
        <dbReference type="Proteomes" id="UP000094527"/>
    </source>
</evidence>
<dbReference type="Proteomes" id="UP000094527">
    <property type="component" value="Unassembled WGS sequence"/>
</dbReference>
<dbReference type="Gene3D" id="3.40.525.10">
    <property type="entry name" value="CRAL-TRIO lipid binding domain"/>
    <property type="match status" value="1"/>
</dbReference>
<dbReference type="AlphaFoldDB" id="A0A1D2M7A9"/>
<dbReference type="InterPro" id="IPR036273">
    <property type="entry name" value="CRAL/TRIO_N_dom_sf"/>
</dbReference>
<evidence type="ECO:0000313" key="2">
    <source>
        <dbReference type="EMBL" id="ODM88855.1"/>
    </source>
</evidence>
<dbReference type="Pfam" id="PF00650">
    <property type="entry name" value="CRAL_TRIO"/>
    <property type="match status" value="1"/>
</dbReference>
<dbReference type="PROSITE" id="PS50191">
    <property type="entry name" value="CRAL_TRIO"/>
    <property type="match status" value="1"/>
</dbReference>
<dbReference type="EMBL" id="LJIJ01003110">
    <property type="protein sequence ID" value="ODM88855.1"/>
    <property type="molecule type" value="Genomic_DNA"/>
</dbReference>
<dbReference type="InterPro" id="IPR001251">
    <property type="entry name" value="CRAL-TRIO_dom"/>
</dbReference>
<sequence>CAGCTFANAANPVRRVEVDKELILTHKEKVAFDKFKASIYKNVTTLNLKFVKHDLYLLRWIRAKNLDVARAQREFFEFLEFIRENNLDKIQQEDFSDILEDHPYNDTITDLRGRPLGYGSIGSSWNIRRTIVQGRRSRLIRLAYRMYIGLMEKVVELNGKQQNITRFSVLMNFDGFNLVQHACPNCVSTYIVLLQLYERYLPECAEEIIIINAPSTWYTLLGMLRPFFSPDLNRALKIFGPNTNVWKPYLDNRIDPDKLPEEYGGNRGESQER</sequence>
<accession>A0A1D2M7A9</accession>
<evidence type="ECO:0000259" key="1">
    <source>
        <dbReference type="PROSITE" id="PS50191"/>
    </source>
</evidence>
<reference evidence="2 3" key="1">
    <citation type="journal article" date="2016" name="Genome Biol. Evol.">
        <title>Gene Family Evolution Reflects Adaptation to Soil Environmental Stressors in the Genome of the Collembolan Orchesella cincta.</title>
        <authorList>
            <person name="Faddeeva-Vakhrusheva A."/>
            <person name="Derks M.F."/>
            <person name="Anvar S.Y."/>
            <person name="Agamennone V."/>
            <person name="Suring W."/>
            <person name="Smit S."/>
            <person name="van Straalen N.M."/>
            <person name="Roelofs D."/>
        </authorList>
    </citation>
    <scope>NUCLEOTIDE SEQUENCE [LARGE SCALE GENOMIC DNA]</scope>
    <source>
        <tissue evidence="2">Mixed pool</tissue>
    </source>
</reference>
<dbReference type="SUPFAM" id="SSF52087">
    <property type="entry name" value="CRAL/TRIO domain"/>
    <property type="match status" value="1"/>
</dbReference>
<dbReference type="STRING" id="48709.A0A1D2M7A9"/>
<dbReference type="GO" id="GO:0005737">
    <property type="term" value="C:cytoplasm"/>
    <property type="evidence" value="ECO:0007669"/>
    <property type="project" value="TreeGrafter"/>
</dbReference>